<protein>
    <recommendedName>
        <fullName evidence="3">SCP2 domain-containing protein</fullName>
    </recommendedName>
</protein>
<dbReference type="AlphaFoldDB" id="A0A5K7YHU4"/>
<dbReference type="KEGG" id="dalk:DSCA_19150"/>
<dbReference type="RefSeq" id="WP_155316188.1">
    <property type="nucleotide sequence ID" value="NZ_AP021874.1"/>
</dbReference>
<gene>
    <name evidence="1" type="ORF">DSCA_19150</name>
</gene>
<organism evidence="1 2">
    <name type="scientific">Desulfosarcina alkanivorans</name>
    <dbReference type="NCBI Taxonomy" id="571177"/>
    <lineage>
        <taxon>Bacteria</taxon>
        <taxon>Pseudomonadati</taxon>
        <taxon>Thermodesulfobacteriota</taxon>
        <taxon>Desulfobacteria</taxon>
        <taxon>Desulfobacterales</taxon>
        <taxon>Desulfosarcinaceae</taxon>
        <taxon>Desulfosarcina</taxon>
    </lineage>
</organism>
<evidence type="ECO:0008006" key="3">
    <source>
        <dbReference type="Google" id="ProtNLM"/>
    </source>
</evidence>
<accession>A0A5K7YHU4</accession>
<sequence>MQLFTEEWLEAVVEALKKNEDFQKKAEGFDSNFHFRVLKDRKAKLKKDIAFGMWLPTAEPSWFGTKPDDEVDIILEGKAGTYESVFSGKKNVVAALTMGALKLKKGSLAKLTGNLGAVGKFIEVAGSVA</sequence>
<dbReference type="EMBL" id="AP021874">
    <property type="protein sequence ID" value="BBO67985.1"/>
    <property type="molecule type" value="Genomic_DNA"/>
</dbReference>
<keyword evidence="2" id="KW-1185">Reference proteome</keyword>
<name>A0A5K7YHU4_9BACT</name>
<dbReference type="Proteomes" id="UP000427906">
    <property type="component" value="Chromosome"/>
</dbReference>
<reference evidence="1 2" key="1">
    <citation type="submission" date="2019-11" db="EMBL/GenBank/DDBJ databases">
        <title>Comparative genomics of hydrocarbon-degrading Desulfosarcina strains.</title>
        <authorList>
            <person name="Watanabe M."/>
            <person name="Kojima H."/>
            <person name="Fukui M."/>
        </authorList>
    </citation>
    <scope>NUCLEOTIDE SEQUENCE [LARGE SCALE GENOMIC DNA]</scope>
    <source>
        <strain evidence="1 2">PL12</strain>
    </source>
</reference>
<evidence type="ECO:0000313" key="2">
    <source>
        <dbReference type="Proteomes" id="UP000427906"/>
    </source>
</evidence>
<dbReference type="SUPFAM" id="SSF55718">
    <property type="entry name" value="SCP-like"/>
    <property type="match status" value="1"/>
</dbReference>
<dbReference type="OrthoDB" id="5530188at2"/>
<proteinExistence type="predicted"/>
<dbReference type="Gene3D" id="3.30.1050.10">
    <property type="entry name" value="SCP2 sterol-binding domain"/>
    <property type="match status" value="1"/>
</dbReference>
<evidence type="ECO:0000313" key="1">
    <source>
        <dbReference type="EMBL" id="BBO67985.1"/>
    </source>
</evidence>
<dbReference type="InterPro" id="IPR036527">
    <property type="entry name" value="SCP2_sterol-bd_dom_sf"/>
</dbReference>